<name>A0A060XGN4_ONCMY</name>
<dbReference type="PANTHER" id="PTHR13518">
    <property type="entry name" value="PUTATIVE TREBLE-CLEF ZINC-FINGER C2ORF42 FAMILY MEMBER"/>
    <property type="match status" value="1"/>
</dbReference>
<proteinExistence type="predicted"/>
<organism evidence="3 4">
    <name type="scientific">Oncorhynchus mykiss</name>
    <name type="common">Rainbow trout</name>
    <name type="synonym">Salmo gairdneri</name>
    <dbReference type="NCBI Taxonomy" id="8022"/>
    <lineage>
        <taxon>Eukaryota</taxon>
        <taxon>Metazoa</taxon>
        <taxon>Chordata</taxon>
        <taxon>Craniata</taxon>
        <taxon>Vertebrata</taxon>
        <taxon>Euteleostomi</taxon>
        <taxon>Actinopterygii</taxon>
        <taxon>Neopterygii</taxon>
        <taxon>Teleostei</taxon>
        <taxon>Protacanthopterygii</taxon>
        <taxon>Salmoniformes</taxon>
        <taxon>Salmonidae</taxon>
        <taxon>Salmoninae</taxon>
        <taxon>Oncorhynchus</taxon>
    </lineage>
</organism>
<gene>
    <name evidence="3" type="ORF">GSONMT00031588001</name>
</gene>
<feature type="region of interest" description="Disordered" evidence="1">
    <location>
        <begin position="546"/>
        <end position="580"/>
    </location>
</feature>
<dbReference type="GO" id="GO:0005634">
    <property type="term" value="C:nucleus"/>
    <property type="evidence" value="ECO:0007669"/>
    <property type="project" value="TreeGrafter"/>
</dbReference>
<feature type="compositionally biased region" description="Polar residues" evidence="1">
    <location>
        <begin position="571"/>
        <end position="580"/>
    </location>
</feature>
<dbReference type="EMBL" id="FR905322">
    <property type="protein sequence ID" value="CDQ78387.1"/>
    <property type="molecule type" value="Genomic_DNA"/>
</dbReference>
<evidence type="ECO:0000313" key="4">
    <source>
        <dbReference type="Proteomes" id="UP000193380"/>
    </source>
</evidence>
<reference evidence="3" key="2">
    <citation type="submission" date="2014-03" db="EMBL/GenBank/DDBJ databases">
        <authorList>
            <person name="Genoscope - CEA"/>
        </authorList>
    </citation>
    <scope>NUCLEOTIDE SEQUENCE</scope>
</reference>
<evidence type="ECO:0000259" key="2">
    <source>
        <dbReference type="Pfam" id="PF14952"/>
    </source>
</evidence>
<dbReference type="InterPro" id="IPR026049">
    <property type="entry name" value="C2orf42"/>
</dbReference>
<feature type="compositionally biased region" description="Polar residues" evidence="1">
    <location>
        <begin position="32"/>
        <end position="43"/>
    </location>
</feature>
<accession>A0A060XGN4</accession>
<dbReference type="PANTHER" id="PTHR13518:SF1">
    <property type="entry name" value="C2ORF42 HOMOLOG"/>
    <property type="match status" value="1"/>
</dbReference>
<dbReference type="PaxDb" id="8022-A0A060XGN4"/>
<dbReference type="STRING" id="8022.A0A060XGN4"/>
<protein>
    <recommendedName>
        <fullName evidence="2">Putative treble-clef zinc-finger domain-containing protein</fullName>
    </recommendedName>
</protein>
<dbReference type="InterPro" id="IPR029269">
    <property type="entry name" value="Zf-tcix"/>
</dbReference>
<dbReference type="Proteomes" id="UP000193380">
    <property type="component" value="Unassembled WGS sequence"/>
</dbReference>
<feature type="domain" description="Putative treble-clef zinc-finger" evidence="2">
    <location>
        <begin position="44"/>
        <end position="79"/>
    </location>
</feature>
<evidence type="ECO:0000256" key="1">
    <source>
        <dbReference type="SAM" id="MobiDB-lite"/>
    </source>
</evidence>
<reference evidence="3" key="1">
    <citation type="journal article" date="2014" name="Nat. Commun.">
        <title>The rainbow trout genome provides novel insights into evolution after whole-genome duplication in vertebrates.</title>
        <authorList>
            <person name="Berthelot C."/>
            <person name="Brunet F."/>
            <person name="Chalopin D."/>
            <person name="Juanchich A."/>
            <person name="Bernard M."/>
            <person name="Noel B."/>
            <person name="Bento P."/>
            <person name="Da Silva C."/>
            <person name="Labadie K."/>
            <person name="Alberti A."/>
            <person name="Aury J.M."/>
            <person name="Louis A."/>
            <person name="Dehais P."/>
            <person name="Bardou P."/>
            <person name="Montfort J."/>
            <person name="Klopp C."/>
            <person name="Cabau C."/>
            <person name="Gaspin C."/>
            <person name="Thorgaard G.H."/>
            <person name="Boussaha M."/>
            <person name="Quillet E."/>
            <person name="Guyomard R."/>
            <person name="Galiana D."/>
            <person name="Bobe J."/>
            <person name="Volff J.N."/>
            <person name="Genet C."/>
            <person name="Wincker P."/>
            <person name="Jaillon O."/>
            <person name="Roest Crollius H."/>
            <person name="Guiguen Y."/>
        </authorList>
    </citation>
    <scope>NUCLEOTIDE SEQUENCE [LARGE SCALE GENOMIC DNA]</scope>
</reference>
<sequence>MESGVAVTSPPASVVAPTPHNLCSKQRESSKKTATSTNPSFLSNLGKPTLRGIRKCPQCGVFNGTRGLSCKNKACGIVVRVVIDGGGEDEEGDEGRLRGVGAAATQRGFIELVPTDTAIATSEGATLLTRVNMGRCFLPTCRHANAVLTNPPSKHGLSNSVTPCVHVKQAMECQAQATPLPLKSSILEGLQASAEAREELWRLATESPGPLVQRVNKDTLVVKCHSGPSHPLGLLHLTVGAGGSAGRGRSERGLCFSVRGSSAPYLCLHFYACVCAFSSDEKLASEFTGFLNYSSNVPVGDSVVICTTGVQQNADCTVLCGSSPPQLPEPITAHKTKRLRLEEHLIGSSQPVDESLVTLGFQQWLASVTERIHLTMHYQFDGQPEPLLFHIPHVFFNALQYRLSLGSKKRRLPNATSAFVRNDDLHHGSFPKYTWHITNLMQVKRIFDTPELPLELSQSFVKNSDGSYSPFRCPEPLHPHPTEGYSRTDKSQAIRPLELRTFLQVGLCTADQKDPTPFVIEWIPDILPRCRVGELRIRFQYGHQHGGQTEYCDGTPRRTGAGGGTERGGCKSSSETSLPK</sequence>
<evidence type="ECO:0000313" key="3">
    <source>
        <dbReference type="EMBL" id="CDQ78387.1"/>
    </source>
</evidence>
<dbReference type="Pfam" id="PF14952">
    <property type="entry name" value="zf-tcix"/>
    <property type="match status" value="1"/>
</dbReference>
<feature type="region of interest" description="Disordered" evidence="1">
    <location>
        <begin position="1"/>
        <end position="46"/>
    </location>
</feature>
<dbReference type="AlphaFoldDB" id="A0A060XGN4"/>
<feature type="compositionally biased region" description="Low complexity" evidence="1">
    <location>
        <begin position="1"/>
        <end position="19"/>
    </location>
</feature>